<evidence type="ECO:0000313" key="2">
    <source>
        <dbReference type="EMBL" id="KAA1427971.1"/>
    </source>
</evidence>
<sequence>MFGRLKQVAQAMSPANIKRGIEHSKLSLANGGQLTEEQMAGWTPEQRAQYEAAMQQARETMAANADQVIEAERARRVLGGPAGDYLYGPMPDRERMTDVNLRSQWEASKAELAATLRNPLGRTAPPPPPPPPPTAPVTGDREAQYAHERAQRDEARTPYLAPDRSPGVLTRVAVDPRNGVKDLCAWLGSAGLSARPDLVYGVYRVPDHIPGGLRFAKASVVEWEVVHAAAPGLPAAAPAAVAGFSARDRWAARRPGEPSILDEDLGLEYLRAADLGPEQSLGIARLVDVDAGSGGSGESGGGSPYVVIGVTGLVVLHPPGLAEGVGQRLQQQRPLQVLPAPGVHIAVLNWGDVRRVVAPHPDRRFLVPSPFPYLPSTGAELLESYLGVVGVRPRDCYSAQVTLDQPSNIIGGGGHVVTTGAEAEVAADGQSRKRFRGGSRVVVVYRDAPDYAAGRERWAAYERDVLQASLAHRVAVREPVDKQSALDRGVLGKLVRTAEVVGTFVDGEDYTDPFGDVPRYRYCWPPIQ</sequence>
<accession>A0A5B1M5A2</accession>
<evidence type="ECO:0000256" key="1">
    <source>
        <dbReference type="SAM" id="MobiDB-lite"/>
    </source>
</evidence>
<protein>
    <submittedName>
        <fullName evidence="2">Uncharacterized protein</fullName>
    </submittedName>
</protein>
<dbReference type="EMBL" id="VUJW01000003">
    <property type="protein sequence ID" value="KAA1427971.1"/>
    <property type="molecule type" value="Genomic_DNA"/>
</dbReference>
<comment type="caution">
    <text evidence="2">The sequence shown here is derived from an EMBL/GenBank/DDBJ whole genome shotgun (WGS) entry which is preliminary data.</text>
</comment>
<gene>
    <name evidence="2" type="ORF">F0U47_11260</name>
</gene>
<dbReference type="RefSeq" id="WP_149750463.1">
    <property type="nucleotide sequence ID" value="NZ_VUJW01000003.1"/>
</dbReference>
<keyword evidence="3" id="KW-1185">Reference proteome</keyword>
<name>A0A5B1M5A2_9ACTN</name>
<reference evidence="2 3" key="2">
    <citation type="submission" date="2019-09" db="EMBL/GenBank/DDBJ databases">
        <authorList>
            <person name="Jin C."/>
        </authorList>
    </citation>
    <scope>NUCLEOTIDE SEQUENCE [LARGE SCALE GENOMIC DNA]</scope>
    <source>
        <strain evidence="2 3">BN140041</strain>
    </source>
</reference>
<feature type="region of interest" description="Disordered" evidence="1">
    <location>
        <begin position="118"/>
        <end position="166"/>
    </location>
</feature>
<feature type="compositionally biased region" description="Basic and acidic residues" evidence="1">
    <location>
        <begin position="139"/>
        <end position="156"/>
    </location>
</feature>
<proteinExistence type="predicted"/>
<reference evidence="2 3" key="1">
    <citation type="submission" date="2019-09" db="EMBL/GenBank/DDBJ databases">
        <title>Nocardioides panacisoli sp. nov., isolated from the soil of a ginseng field.</title>
        <authorList>
            <person name="Cho C."/>
        </authorList>
    </citation>
    <scope>NUCLEOTIDE SEQUENCE [LARGE SCALE GENOMIC DNA]</scope>
    <source>
        <strain evidence="2 3">BN140041</strain>
    </source>
</reference>
<dbReference type="Proteomes" id="UP000324351">
    <property type="component" value="Unassembled WGS sequence"/>
</dbReference>
<evidence type="ECO:0000313" key="3">
    <source>
        <dbReference type="Proteomes" id="UP000324351"/>
    </source>
</evidence>
<organism evidence="2 3">
    <name type="scientific">Nocardioides antri</name>
    <dbReference type="NCBI Taxonomy" id="2607659"/>
    <lineage>
        <taxon>Bacteria</taxon>
        <taxon>Bacillati</taxon>
        <taxon>Actinomycetota</taxon>
        <taxon>Actinomycetes</taxon>
        <taxon>Propionibacteriales</taxon>
        <taxon>Nocardioidaceae</taxon>
        <taxon>Nocardioides</taxon>
    </lineage>
</organism>
<dbReference type="AlphaFoldDB" id="A0A5B1M5A2"/>
<feature type="compositionally biased region" description="Pro residues" evidence="1">
    <location>
        <begin position="124"/>
        <end position="135"/>
    </location>
</feature>